<dbReference type="Proteomes" id="UP000054217">
    <property type="component" value="Unassembled WGS sequence"/>
</dbReference>
<feature type="domain" description="Alpha/beta hydrolase fold-3" evidence="2">
    <location>
        <begin position="142"/>
        <end position="380"/>
    </location>
</feature>
<reference evidence="3 4" key="1">
    <citation type="submission" date="2014-04" db="EMBL/GenBank/DDBJ databases">
        <authorList>
            <consortium name="DOE Joint Genome Institute"/>
            <person name="Kuo A."/>
            <person name="Kohler A."/>
            <person name="Costa M.D."/>
            <person name="Nagy L.G."/>
            <person name="Floudas D."/>
            <person name="Copeland A."/>
            <person name="Barry K.W."/>
            <person name="Cichocki N."/>
            <person name="Veneault-Fourrey C."/>
            <person name="LaButti K."/>
            <person name="Lindquist E.A."/>
            <person name="Lipzen A."/>
            <person name="Lundell T."/>
            <person name="Morin E."/>
            <person name="Murat C."/>
            <person name="Sun H."/>
            <person name="Tunlid A."/>
            <person name="Henrissat B."/>
            <person name="Grigoriev I.V."/>
            <person name="Hibbett D.S."/>
            <person name="Martin F."/>
            <person name="Nordberg H.P."/>
            <person name="Cantor M.N."/>
            <person name="Hua S.X."/>
        </authorList>
    </citation>
    <scope>NUCLEOTIDE SEQUENCE [LARGE SCALE GENOMIC DNA]</scope>
    <source>
        <strain evidence="3 4">Marx 270</strain>
    </source>
</reference>
<dbReference type="Pfam" id="PF07859">
    <property type="entry name" value="Abhydrolase_3"/>
    <property type="match status" value="1"/>
</dbReference>
<keyword evidence="4" id="KW-1185">Reference proteome</keyword>
<dbReference type="Gene3D" id="3.40.50.1820">
    <property type="entry name" value="alpha/beta hydrolase"/>
    <property type="match status" value="1"/>
</dbReference>
<name>A0A0C3JHS0_PISTI</name>
<dbReference type="AlphaFoldDB" id="A0A0C3JHS0"/>
<keyword evidence="1" id="KW-0378">Hydrolase</keyword>
<dbReference type="EMBL" id="KN831957">
    <property type="protein sequence ID" value="KIO08633.1"/>
    <property type="molecule type" value="Genomic_DNA"/>
</dbReference>
<sequence>MADHGKYSRQPWKAIYLAYEIPITFLVRLPVWAVTYAFPSARPRQTWSWRYAISVAYTRHSITTSALVDGLGGLPDHRAITPAKNGEGIWIDGVPHLITAELKAWSTLSNVEPIRIPGYWLGKKGISHVPNSFVQPGEKVFIYFHGGGYTVECAHPDTGILTNIPRTLMEIDPSTPRLLAVEYRLSSAHPSPDRHPFPTALLDALAGYNYLVNVVGYSPLDIIVVGDSAGGNLALALVRYLVENSSSTEVSLPRPPGSLLLLSPWADLSGSHDIAGSSSLTNTMDVIDDLVEGTFASYCRRAFLGPHGPEMASCNRYISPASLHPSAQARFNGFPRTFITAGGAERLLDQIRTLRNKMVADMGADNVTYYEAGDVIHDWLAFPWDPACPATLRAIQQWLA</sequence>
<dbReference type="InterPro" id="IPR013094">
    <property type="entry name" value="AB_hydrolase_3"/>
</dbReference>
<evidence type="ECO:0000256" key="1">
    <source>
        <dbReference type="ARBA" id="ARBA00022801"/>
    </source>
</evidence>
<evidence type="ECO:0000259" key="2">
    <source>
        <dbReference type="Pfam" id="PF07859"/>
    </source>
</evidence>
<dbReference type="InParanoid" id="A0A0C3JHS0"/>
<dbReference type="OrthoDB" id="2152029at2759"/>
<dbReference type="HOGENOM" id="CLU_019364_1_0_1"/>
<evidence type="ECO:0000313" key="3">
    <source>
        <dbReference type="EMBL" id="KIO08633.1"/>
    </source>
</evidence>
<gene>
    <name evidence="3" type="ORF">M404DRAFT_997561</name>
</gene>
<evidence type="ECO:0000313" key="4">
    <source>
        <dbReference type="Proteomes" id="UP000054217"/>
    </source>
</evidence>
<accession>A0A0C3JHS0</accession>
<dbReference type="FunCoup" id="A0A0C3JHS0">
    <property type="interactions" value="146"/>
</dbReference>
<dbReference type="PANTHER" id="PTHR48081">
    <property type="entry name" value="AB HYDROLASE SUPERFAMILY PROTEIN C4A8.06C"/>
    <property type="match status" value="1"/>
</dbReference>
<dbReference type="InterPro" id="IPR029058">
    <property type="entry name" value="AB_hydrolase_fold"/>
</dbReference>
<reference evidence="4" key="2">
    <citation type="submission" date="2015-01" db="EMBL/GenBank/DDBJ databases">
        <title>Evolutionary Origins and Diversification of the Mycorrhizal Mutualists.</title>
        <authorList>
            <consortium name="DOE Joint Genome Institute"/>
            <consortium name="Mycorrhizal Genomics Consortium"/>
            <person name="Kohler A."/>
            <person name="Kuo A."/>
            <person name="Nagy L.G."/>
            <person name="Floudas D."/>
            <person name="Copeland A."/>
            <person name="Barry K.W."/>
            <person name="Cichocki N."/>
            <person name="Veneault-Fourrey C."/>
            <person name="LaButti K."/>
            <person name="Lindquist E.A."/>
            <person name="Lipzen A."/>
            <person name="Lundell T."/>
            <person name="Morin E."/>
            <person name="Murat C."/>
            <person name="Riley R."/>
            <person name="Ohm R."/>
            <person name="Sun H."/>
            <person name="Tunlid A."/>
            <person name="Henrissat B."/>
            <person name="Grigoriev I.V."/>
            <person name="Hibbett D.S."/>
            <person name="Martin F."/>
        </authorList>
    </citation>
    <scope>NUCLEOTIDE SEQUENCE [LARGE SCALE GENOMIC DNA]</scope>
    <source>
        <strain evidence="4">Marx 270</strain>
    </source>
</reference>
<protein>
    <recommendedName>
        <fullName evidence="2">Alpha/beta hydrolase fold-3 domain-containing protein</fullName>
    </recommendedName>
</protein>
<dbReference type="GO" id="GO:0016787">
    <property type="term" value="F:hydrolase activity"/>
    <property type="evidence" value="ECO:0007669"/>
    <property type="project" value="UniProtKB-KW"/>
</dbReference>
<dbReference type="InterPro" id="IPR050300">
    <property type="entry name" value="GDXG_lipolytic_enzyme"/>
</dbReference>
<proteinExistence type="predicted"/>
<dbReference type="SUPFAM" id="SSF53474">
    <property type="entry name" value="alpha/beta-Hydrolases"/>
    <property type="match status" value="1"/>
</dbReference>
<dbReference type="PANTHER" id="PTHR48081:SF26">
    <property type="entry name" value="ALPHA_BETA HYDROLASE FOLD-3 DOMAIN-CONTAINING PROTEIN"/>
    <property type="match status" value="1"/>
</dbReference>
<organism evidence="3 4">
    <name type="scientific">Pisolithus tinctorius Marx 270</name>
    <dbReference type="NCBI Taxonomy" id="870435"/>
    <lineage>
        <taxon>Eukaryota</taxon>
        <taxon>Fungi</taxon>
        <taxon>Dikarya</taxon>
        <taxon>Basidiomycota</taxon>
        <taxon>Agaricomycotina</taxon>
        <taxon>Agaricomycetes</taxon>
        <taxon>Agaricomycetidae</taxon>
        <taxon>Boletales</taxon>
        <taxon>Sclerodermatineae</taxon>
        <taxon>Pisolithaceae</taxon>
        <taxon>Pisolithus</taxon>
    </lineage>
</organism>
<dbReference type="STRING" id="870435.A0A0C3JHS0"/>